<reference evidence="1" key="1">
    <citation type="submission" date="2023-07" db="EMBL/GenBank/DDBJ databases">
        <title>Chromosome-level Genome Assembly of Striped Snakehead (Channa striata).</title>
        <authorList>
            <person name="Liu H."/>
        </authorList>
    </citation>
    <scope>NUCLEOTIDE SEQUENCE</scope>
    <source>
        <strain evidence="1">Gz</strain>
        <tissue evidence="1">Muscle</tissue>
    </source>
</reference>
<accession>A0AA88MZY1</accession>
<dbReference type="AlphaFoldDB" id="A0AA88MZY1"/>
<name>A0AA88MZY1_CHASR</name>
<sequence length="123" mass="13720">MRKSDNVDIPPSGYVKLVCLLHGCSLWFTGTEQRSCFCFPFLLPLCGDKFRELNSGTRQGVVLNPSTLGRGVNKYFSRSGYLRKQQACAAFSIQTGDWRYGTDCLDDPPSPPLLLPPSRPPDF</sequence>
<comment type="caution">
    <text evidence="1">The sequence shown here is derived from an EMBL/GenBank/DDBJ whole genome shotgun (WGS) entry which is preliminary data.</text>
</comment>
<dbReference type="EMBL" id="JAUPFM010000006">
    <property type="protein sequence ID" value="KAK2848931.1"/>
    <property type="molecule type" value="Genomic_DNA"/>
</dbReference>
<proteinExistence type="predicted"/>
<evidence type="ECO:0000313" key="2">
    <source>
        <dbReference type="Proteomes" id="UP001187415"/>
    </source>
</evidence>
<organism evidence="1 2">
    <name type="scientific">Channa striata</name>
    <name type="common">Snakehead murrel</name>
    <name type="synonym">Ophicephalus striatus</name>
    <dbReference type="NCBI Taxonomy" id="64152"/>
    <lineage>
        <taxon>Eukaryota</taxon>
        <taxon>Metazoa</taxon>
        <taxon>Chordata</taxon>
        <taxon>Craniata</taxon>
        <taxon>Vertebrata</taxon>
        <taxon>Euteleostomi</taxon>
        <taxon>Actinopterygii</taxon>
        <taxon>Neopterygii</taxon>
        <taxon>Teleostei</taxon>
        <taxon>Neoteleostei</taxon>
        <taxon>Acanthomorphata</taxon>
        <taxon>Anabantaria</taxon>
        <taxon>Anabantiformes</taxon>
        <taxon>Channoidei</taxon>
        <taxon>Channidae</taxon>
        <taxon>Channa</taxon>
    </lineage>
</organism>
<keyword evidence="2" id="KW-1185">Reference proteome</keyword>
<dbReference type="Proteomes" id="UP001187415">
    <property type="component" value="Unassembled WGS sequence"/>
</dbReference>
<gene>
    <name evidence="1" type="ORF">Q5P01_008765</name>
</gene>
<protein>
    <submittedName>
        <fullName evidence="1">Uncharacterized protein</fullName>
    </submittedName>
</protein>
<evidence type="ECO:0000313" key="1">
    <source>
        <dbReference type="EMBL" id="KAK2848931.1"/>
    </source>
</evidence>